<gene>
    <name evidence="3" type="ORF">BK730_23690</name>
</gene>
<dbReference type="GO" id="GO:0015074">
    <property type="term" value="P:DNA integration"/>
    <property type="evidence" value="ECO:0007669"/>
    <property type="project" value="InterPro"/>
</dbReference>
<dbReference type="InterPro" id="IPR050900">
    <property type="entry name" value="Transposase_IS3/IS150/IS904"/>
</dbReference>
<dbReference type="Gene3D" id="3.30.420.10">
    <property type="entry name" value="Ribonuclease H-like superfamily/Ribonuclease H"/>
    <property type="match status" value="1"/>
</dbReference>
<organism evidence="3 4">
    <name type="scientific">Bacillus wiedmannii</name>
    <dbReference type="NCBI Taxonomy" id="1890302"/>
    <lineage>
        <taxon>Bacteria</taxon>
        <taxon>Bacillati</taxon>
        <taxon>Bacillota</taxon>
        <taxon>Bacilli</taxon>
        <taxon>Bacillales</taxon>
        <taxon>Bacillaceae</taxon>
        <taxon>Bacillus</taxon>
        <taxon>Bacillus cereus group</taxon>
    </lineage>
</organism>
<dbReference type="Proteomes" id="UP000194945">
    <property type="component" value="Unassembled WGS sequence"/>
</dbReference>
<dbReference type="AlphaFoldDB" id="A0A242Z026"/>
<evidence type="ECO:0000259" key="2">
    <source>
        <dbReference type="Pfam" id="PF13683"/>
    </source>
</evidence>
<dbReference type="PANTHER" id="PTHR46889">
    <property type="entry name" value="TRANSPOSASE INSF FOR INSERTION SEQUENCE IS3B-RELATED"/>
    <property type="match status" value="1"/>
</dbReference>
<evidence type="ECO:0000313" key="4">
    <source>
        <dbReference type="Proteomes" id="UP000194945"/>
    </source>
</evidence>
<proteinExistence type="predicted"/>
<dbReference type="PANTHER" id="PTHR46889:SF4">
    <property type="entry name" value="TRANSPOSASE INSO FOR INSERTION SEQUENCE ELEMENT IS911B-RELATED"/>
    <property type="match status" value="1"/>
</dbReference>
<accession>A0A242Z026</accession>
<evidence type="ECO:0000256" key="1">
    <source>
        <dbReference type="ARBA" id="ARBA00002286"/>
    </source>
</evidence>
<comment type="caution">
    <text evidence="3">The sequence shown here is derived from an EMBL/GenBank/DDBJ whole genome shotgun (WGS) entry which is preliminary data.</text>
</comment>
<dbReference type="SUPFAM" id="SSF53098">
    <property type="entry name" value="Ribonuclease H-like"/>
    <property type="match status" value="1"/>
</dbReference>
<comment type="function">
    <text evidence="1">Involved in the transposition of the insertion sequence.</text>
</comment>
<dbReference type="InterPro" id="IPR001584">
    <property type="entry name" value="Integrase_cat-core"/>
</dbReference>
<protein>
    <submittedName>
        <fullName evidence="3">Transposase</fullName>
    </submittedName>
</protein>
<dbReference type="InterPro" id="IPR012337">
    <property type="entry name" value="RNaseH-like_sf"/>
</dbReference>
<dbReference type="EMBL" id="NFDE01000063">
    <property type="protein sequence ID" value="OTX84786.1"/>
    <property type="molecule type" value="Genomic_DNA"/>
</dbReference>
<sequence>MRWLCHRLQVSVTGFYDYIHRKPTENQKKRKKTAAYIVMQFKRLKGRMGYRKLYRYLVNKNVMVSLFQVRQALCEAGLKSKVVTYYKKRKQEHHTFPNVLERSFKPSKKDVPTVVCDITEFRLMNGMKVYFCAALDISTRRVLGYSLDTHQDAQLVKDTIQQSMSRKGNCWDNAVMESFFSIFKCECLHGENLISLAQVNQLVAEFIYMYYHSVRPHSSLNGLTPYQYSKSIA</sequence>
<dbReference type="GO" id="GO:0003676">
    <property type="term" value="F:nucleic acid binding"/>
    <property type="evidence" value="ECO:0007669"/>
    <property type="project" value="InterPro"/>
</dbReference>
<reference evidence="3 4" key="1">
    <citation type="submission" date="2016-10" db="EMBL/GenBank/DDBJ databases">
        <title>Comparative genomics of Bacillus thuringiensis reveals a path to pathogens against multiple invertebrate hosts.</title>
        <authorList>
            <person name="Zheng J."/>
            <person name="Gao Q."/>
            <person name="Liu H."/>
            <person name="Peng D."/>
            <person name="Ruan L."/>
            <person name="Sun M."/>
        </authorList>
    </citation>
    <scope>NUCLEOTIDE SEQUENCE [LARGE SCALE GENOMIC DNA]</scope>
    <source>
        <strain evidence="3">BGSC 4BK1</strain>
    </source>
</reference>
<feature type="domain" description="Integrase catalytic" evidence="2">
    <location>
        <begin position="160"/>
        <end position="225"/>
    </location>
</feature>
<dbReference type="Pfam" id="PF13683">
    <property type="entry name" value="rve_3"/>
    <property type="match status" value="1"/>
</dbReference>
<name>A0A242Z026_9BACI</name>
<evidence type="ECO:0000313" key="3">
    <source>
        <dbReference type="EMBL" id="OTX84786.1"/>
    </source>
</evidence>
<dbReference type="RefSeq" id="WP_088093386.1">
    <property type="nucleotide sequence ID" value="NZ_NFDE01000063.1"/>
</dbReference>
<dbReference type="InterPro" id="IPR036397">
    <property type="entry name" value="RNaseH_sf"/>
</dbReference>